<evidence type="ECO:0000256" key="4">
    <source>
        <dbReference type="ARBA" id="ARBA00023136"/>
    </source>
</evidence>
<protein>
    <submittedName>
        <fullName evidence="7">Translocation/assembly module TamB domain-containing protein</fullName>
    </submittedName>
</protein>
<dbReference type="Pfam" id="PF04357">
    <property type="entry name" value="TamB"/>
    <property type="match status" value="1"/>
</dbReference>
<keyword evidence="5" id="KW-0732">Signal</keyword>
<comment type="subcellular location">
    <subcellularLocation>
        <location evidence="1">Membrane</location>
        <topology evidence="1">Single-pass membrane protein</topology>
    </subcellularLocation>
</comment>
<sequence>MRFLLAVLFCVFPLLATAQEDDRGFLTRLIEDNLSGAGRAVRIEGFEGALSSRATIREMTIADDHGVWITLRGLELDWSRRALLTGRLEVETLRAEEILLPRLPDTGDPEAPTPEAVPFSLPDLPISVRIGQILAEKVDLGAPVMGIAATFRVEGSADLAGGEGNAKLDITRTDGPEARLSFDGGFANETRVLRLSLALEEAAGGIAGTLMGLPGAPALTLSVQGEGPLEDYTADIRLATDGQDRLAGLVALRAVEGASTFALDLRGDVAPLLLPEYRDFFGNDVALVAEGRRTPLGAVQLDRLDIAAAQLRVQGQARVAADGVPERLDLRLRIAAADGGPVLLPSSGVPMRVNAADLTFAFDAARGDGWRLSGAVEGLDRPDLRLQSVTLAGNGRIARLPEGATVGGTLRLAAEGIAPADPALAQAVGAAISGQTLFSWSTGGKLRLSRLAVTGEGYELSGRIALDSPPDGETRVETMLSAQMADFARLSGLAGRDLAGRGRVDVAGWYAPLSGAFDLTTDVAGNGLRVDVAELDRVLAGDSTVHLSAARGTEGLEIRSLTANARGFEATGRGWLRSAGSDLTLRAALADLAALGPRYGGSLRADLRVQGPGGQERVTLAATGADLRIGVAQVDGLLRGPISIDAALHRQGDALTLDRAAIAGDHLNLTASGRLDEPGRALTATARLPDLSAAGGGFGGAVEAQAEYALREGEDHLSLTARASDLRLGQPEADRVLAGDSDLRLQVRRTAGGAVKVDAFRLDGARLTAEATAEAGDAGRRVNLSARLADLAVVVPGVPGPLTVEGTVNDEGESILIDVRANGPGGIAATVAGSAAADFSRADLRINGQADAALANAFTGPVAMRGPLRFDLALNGPPGLAALSGQVALRGGRVTLTSPPLAFTGVDVTVDMAGGRAQVDARAGLETGGTVAARGPVALTAPYAGDLAITLTGLRLRDPNLYSTEASGALRVNGPLAGGAMISGRVELGVTELRIPSTGLGGVTAIPEMRHLREPAAGRATRARAGLLDSGQDGGGGAAARPYGLDLTIDAPNRVFIRGRGLDAELGGSVYLSGTTAAIAPSGGFTLIRGRLDLLGKRFDLTEGNVRLEGRFVPYVELAATTQTEDVTATIRVDGPADEPVISFTSSPELPQEEVVAQLLFGRGLQTLTAFQAAQLASAVATLTGKGGAGIIDRLRRSFGLDDLDVGTSATGETSLRVGKYLSENLYADVMFESDGTSEVTLNLDVSRNVTVRGSAASDGETGVGIFYERDY</sequence>
<evidence type="ECO:0000313" key="8">
    <source>
        <dbReference type="Proteomes" id="UP001247754"/>
    </source>
</evidence>
<evidence type="ECO:0000256" key="1">
    <source>
        <dbReference type="ARBA" id="ARBA00004167"/>
    </source>
</evidence>
<feature type="chain" id="PRO_5046510347" evidence="5">
    <location>
        <begin position="19"/>
        <end position="1272"/>
    </location>
</feature>
<accession>A0ABU1F698</accession>
<dbReference type="EMBL" id="JAVKPH010000006">
    <property type="protein sequence ID" value="MDR5652386.1"/>
    <property type="molecule type" value="Genomic_DNA"/>
</dbReference>
<evidence type="ECO:0000256" key="5">
    <source>
        <dbReference type="SAM" id="SignalP"/>
    </source>
</evidence>
<keyword evidence="4" id="KW-0472">Membrane</keyword>
<keyword evidence="3" id="KW-1133">Transmembrane helix</keyword>
<organism evidence="7 8">
    <name type="scientific">Ruixingdingia sedimenti</name>
    <dbReference type="NCBI Taxonomy" id="3073604"/>
    <lineage>
        <taxon>Bacteria</taxon>
        <taxon>Pseudomonadati</taxon>
        <taxon>Pseudomonadota</taxon>
        <taxon>Alphaproteobacteria</taxon>
        <taxon>Rhodobacterales</taxon>
        <taxon>Paracoccaceae</taxon>
        <taxon>Ruixingdingia</taxon>
    </lineage>
</organism>
<keyword evidence="8" id="KW-1185">Reference proteome</keyword>
<evidence type="ECO:0000256" key="3">
    <source>
        <dbReference type="ARBA" id="ARBA00022989"/>
    </source>
</evidence>
<proteinExistence type="predicted"/>
<comment type="caution">
    <text evidence="7">The sequence shown here is derived from an EMBL/GenBank/DDBJ whole genome shotgun (WGS) entry which is preliminary data.</text>
</comment>
<keyword evidence="2" id="KW-0812">Transmembrane</keyword>
<evidence type="ECO:0000259" key="6">
    <source>
        <dbReference type="Pfam" id="PF04357"/>
    </source>
</evidence>
<gene>
    <name evidence="7" type="ORF">RGD00_07215</name>
</gene>
<name>A0ABU1F698_9RHOB</name>
<dbReference type="PANTHER" id="PTHR36985:SF1">
    <property type="entry name" value="TRANSLOCATION AND ASSEMBLY MODULE SUBUNIT TAMB"/>
    <property type="match status" value="1"/>
</dbReference>
<feature type="signal peptide" evidence="5">
    <location>
        <begin position="1"/>
        <end position="18"/>
    </location>
</feature>
<reference evidence="7 8" key="1">
    <citation type="submission" date="2023-09" db="EMBL/GenBank/DDBJ databases">
        <title>Xinfangfangia sedmenti sp. nov., isolated the sedment.</title>
        <authorList>
            <person name="Xu L."/>
        </authorList>
    </citation>
    <scope>NUCLEOTIDE SEQUENCE [LARGE SCALE GENOMIC DNA]</scope>
    <source>
        <strain evidence="7 8">LG-4</strain>
    </source>
</reference>
<evidence type="ECO:0000256" key="2">
    <source>
        <dbReference type="ARBA" id="ARBA00022692"/>
    </source>
</evidence>
<evidence type="ECO:0000313" key="7">
    <source>
        <dbReference type="EMBL" id="MDR5652386.1"/>
    </source>
</evidence>
<dbReference type="Proteomes" id="UP001247754">
    <property type="component" value="Unassembled WGS sequence"/>
</dbReference>
<feature type="domain" description="Translocation and assembly module TamB C-terminal" evidence="6">
    <location>
        <begin position="926"/>
        <end position="1272"/>
    </location>
</feature>
<dbReference type="InterPro" id="IPR007452">
    <property type="entry name" value="TamB_C"/>
</dbReference>
<dbReference type="RefSeq" id="WP_310456636.1">
    <property type="nucleotide sequence ID" value="NZ_JAVKPH010000006.1"/>
</dbReference>
<dbReference type="PANTHER" id="PTHR36985">
    <property type="entry name" value="TRANSLOCATION AND ASSEMBLY MODULE SUBUNIT TAMB"/>
    <property type="match status" value="1"/>
</dbReference>